<evidence type="ECO:0000313" key="3">
    <source>
        <dbReference type="Proteomes" id="UP000801492"/>
    </source>
</evidence>
<sequence>MLNVIKKKVASFNDKDKDCILCFNEIALKCNLFYNRTADEVVGFHEVLGTKSFRPVNSALIIMTRGVYQNWKQPIGYFLINNVCSSEDLKNVIFTAISHLQDTGLNVV</sequence>
<feature type="non-terminal residue" evidence="2">
    <location>
        <position position="108"/>
    </location>
</feature>
<reference evidence="2" key="1">
    <citation type="submission" date="2019-08" db="EMBL/GenBank/DDBJ databases">
        <title>The genome of the North American firefly Photinus pyralis.</title>
        <authorList>
            <consortium name="Photinus pyralis genome working group"/>
            <person name="Fallon T.R."/>
            <person name="Sander Lower S.E."/>
            <person name="Weng J.-K."/>
        </authorList>
    </citation>
    <scope>NUCLEOTIDE SEQUENCE</scope>
    <source>
        <strain evidence="2">TRF0915ILg1</strain>
        <tissue evidence="2">Whole body</tissue>
    </source>
</reference>
<organism evidence="2 3">
    <name type="scientific">Ignelater luminosus</name>
    <name type="common">Cucubano</name>
    <name type="synonym">Pyrophorus luminosus</name>
    <dbReference type="NCBI Taxonomy" id="2038154"/>
    <lineage>
        <taxon>Eukaryota</taxon>
        <taxon>Metazoa</taxon>
        <taxon>Ecdysozoa</taxon>
        <taxon>Arthropoda</taxon>
        <taxon>Hexapoda</taxon>
        <taxon>Insecta</taxon>
        <taxon>Pterygota</taxon>
        <taxon>Neoptera</taxon>
        <taxon>Endopterygota</taxon>
        <taxon>Coleoptera</taxon>
        <taxon>Polyphaga</taxon>
        <taxon>Elateriformia</taxon>
        <taxon>Elateroidea</taxon>
        <taxon>Elateridae</taxon>
        <taxon>Agrypninae</taxon>
        <taxon>Pyrophorini</taxon>
        <taxon>Ignelater</taxon>
    </lineage>
</organism>
<protein>
    <recommendedName>
        <fullName evidence="1">Transposable element P transposase-like RNase H domain-containing protein</fullName>
    </recommendedName>
</protein>
<name>A0A8K0D287_IGNLU</name>
<accession>A0A8K0D287</accession>
<feature type="domain" description="Transposable element P transposase-like RNase H" evidence="1">
    <location>
        <begin position="1"/>
        <end position="108"/>
    </location>
</feature>
<comment type="caution">
    <text evidence="2">The sequence shown here is derived from an EMBL/GenBank/DDBJ whole genome shotgun (WGS) entry which is preliminary data.</text>
</comment>
<dbReference type="Proteomes" id="UP000801492">
    <property type="component" value="Unassembled WGS sequence"/>
</dbReference>
<proteinExistence type="predicted"/>
<dbReference type="OrthoDB" id="6627680at2759"/>
<dbReference type="AlphaFoldDB" id="A0A8K0D287"/>
<evidence type="ECO:0000313" key="2">
    <source>
        <dbReference type="EMBL" id="KAF2894802.1"/>
    </source>
</evidence>
<dbReference type="EMBL" id="VTPC01006617">
    <property type="protein sequence ID" value="KAF2894802.1"/>
    <property type="molecule type" value="Genomic_DNA"/>
</dbReference>
<dbReference type="Pfam" id="PF21787">
    <property type="entry name" value="TNP-like_RNaseH_N"/>
    <property type="match status" value="1"/>
</dbReference>
<dbReference type="InterPro" id="IPR048365">
    <property type="entry name" value="TNP-like_RNaseH_N"/>
</dbReference>
<gene>
    <name evidence="2" type="ORF">ILUMI_11375</name>
</gene>
<evidence type="ECO:0000259" key="1">
    <source>
        <dbReference type="Pfam" id="PF21787"/>
    </source>
</evidence>
<keyword evidence="3" id="KW-1185">Reference proteome</keyword>